<name>A0A0E9W2G7_ANGAN</name>
<evidence type="ECO:0000313" key="1">
    <source>
        <dbReference type="EMBL" id="JAH84506.1"/>
    </source>
</evidence>
<proteinExistence type="predicted"/>
<dbReference type="AlphaFoldDB" id="A0A0E9W2G7"/>
<accession>A0A0E9W2G7</accession>
<reference evidence="1" key="1">
    <citation type="submission" date="2014-11" db="EMBL/GenBank/DDBJ databases">
        <authorList>
            <person name="Amaro Gonzalez C."/>
        </authorList>
    </citation>
    <scope>NUCLEOTIDE SEQUENCE</scope>
</reference>
<organism evidence="1">
    <name type="scientific">Anguilla anguilla</name>
    <name type="common">European freshwater eel</name>
    <name type="synonym">Muraena anguilla</name>
    <dbReference type="NCBI Taxonomy" id="7936"/>
    <lineage>
        <taxon>Eukaryota</taxon>
        <taxon>Metazoa</taxon>
        <taxon>Chordata</taxon>
        <taxon>Craniata</taxon>
        <taxon>Vertebrata</taxon>
        <taxon>Euteleostomi</taxon>
        <taxon>Actinopterygii</taxon>
        <taxon>Neopterygii</taxon>
        <taxon>Teleostei</taxon>
        <taxon>Anguilliformes</taxon>
        <taxon>Anguillidae</taxon>
        <taxon>Anguilla</taxon>
    </lineage>
</organism>
<sequence length="44" mass="5164">MPCKTRDIKCGTVGNNYLMHNFAIMEETGNIYCRIYSHIFHGKR</sequence>
<dbReference type="EMBL" id="GBXM01024071">
    <property type="protein sequence ID" value="JAH84506.1"/>
    <property type="molecule type" value="Transcribed_RNA"/>
</dbReference>
<reference evidence="1" key="2">
    <citation type="journal article" date="2015" name="Fish Shellfish Immunol.">
        <title>Early steps in the European eel (Anguilla anguilla)-Vibrio vulnificus interaction in the gills: Role of the RtxA13 toxin.</title>
        <authorList>
            <person name="Callol A."/>
            <person name="Pajuelo D."/>
            <person name="Ebbesson L."/>
            <person name="Teles M."/>
            <person name="MacKenzie S."/>
            <person name="Amaro C."/>
        </authorList>
    </citation>
    <scope>NUCLEOTIDE SEQUENCE</scope>
</reference>
<protein>
    <submittedName>
        <fullName evidence="1">Uncharacterized protein</fullName>
    </submittedName>
</protein>